<name>A0ABQ1UGE6_9NOCA</name>
<gene>
    <name evidence="4" type="ORF">GCM10007298_13150</name>
</gene>
<protein>
    <submittedName>
        <fullName evidence="4">Short-chain dehydrogenase/reductase SDR</fullName>
    </submittedName>
</protein>
<dbReference type="RefSeq" id="WP_188488021.1">
    <property type="nucleotide sequence ID" value="NZ_BMCS01000001.1"/>
</dbReference>
<dbReference type="InterPro" id="IPR002347">
    <property type="entry name" value="SDR_fam"/>
</dbReference>
<dbReference type="InterPro" id="IPR057326">
    <property type="entry name" value="KR_dom"/>
</dbReference>
<evidence type="ECO:0000256" key="1">
    <source>
        <dbReference type="ARBA" id="ARBA00006484"/>
    </source>
</evidence>
<evidence type="ECO:0000313" key="4">
    <source>
        <dbReference type="EMBL" id="GGF18490.1"/>
    </source>
</evidence>
<sequence length="282" mass="29937">MTRRRDPWLRPGRHSVVTGGSSGLGLEISRQLVARGVSVTLLARDESRLAAAAESLRARAASGTEVGTLSVDIGDADGVVGALGTLAGTHPFELLVNSAGIMREGYFETLPATAFTEVMDINFHGTVKVIRAALPHLPHPGGRIVTIASIAGLTGVFGYTPYCAAKHALVGFTDALRFELEPQGLEIHLICPGEFDSPLVAALDATRTPENRAHTLTIPKVDVAQIATQTLDAVDSGREQVIPGRIPALMSAGRRLFPATGRMIGRRKIAAVYRGPRTSRRP</sequence>
<dbReference type="Pfam" id="PF00106">
    <property type="entry name" value="adh_short"/>
    <property type="match status" value="1"/>
</dbReference>
<proteinExistence type="inferred from homology"/>
<dbReference type="InterPro" id="IPR036291">
    <property type="entry name" value="NAD(P)-bd_dom_sf"/>
</dbReference>
<dbReference type="Gene3D" id="3.40.50.720">
    <property type="entry name" value="NAD(P)-binding Rossmann-like Domain"/>
    <property type="match status" value="1"/>
</dbReference>
<keyword evidence="5" id="KW-1185">Reference proteome</keyword>
<dbReference type="PANTHER" id="PTHR43550">
    <property type="entry name" value="3-KETODIHYDROSPHINGOSINE REDUCTASE"/>
    <property type="match status" value="1"/>
</dbReference>
<dbReference type="SUPFAM" id="SSF51735">
    <property type="entry name" value="NAD(P)-binding Rossmann-fold domains"/>
    <property type="match status" value="1"/>
</dbReference>
<dbReference type="PANTHER" id="PTHR43550:SF3">
    <property type="entry name" value="3-KETODIHYDROSPHINGOSINE REDUCTASE"/>
    <property type="match status" value="1"/>
</dbReference>
<evidence type="ECO:0000256" key="2">
    <source>
        <dbReference type="RuleBase" id="RU000363"/>
    </source>
</evidence>
<feature type="domain" description="Ketoreductase" evidence="3">
    <location>
        <begin position="13"/>
        <end position="193"/>
    </location>
</feature>
<organism evidence="4 5">
    <name type="scientific">Williamsia phyllosphaerae</name>
    <dbReference type="NCBI Taxonomy" id="885042"/>
    <lineage>
        <taxon>Bacteria</taxon>
        <taxon>Bacillati</taxon>
        <taxon>Actinomycetota</taxon>
        <taxon>Actinomycetes</taxon>
        <taxon>Mycobacteriales</taxon>
        <taxon>Nocardiaceae</taxon>
        <taxon>Williamsia</taxon>
    </lineage>
</organism>
<comment type="caution">
    <text evidence="4">The sequence shown here is derived from an EMBL/GenBank/DDBJ whole genome shotgun (WGS) entry which is preliminary data.</text>
</comment>
<dbReference type="PRINTS" id="PR00080">
    <property type="entry name" value="SDRFAMILY"/>
</dbReference>
<dbReference type="PROSITE" id="PS00061">
    <property type="entry name" value="ADH_SHORT"/>
    <property type="match status" value="1"/>
</dbReference>
<accession>A0ABQ1UGE6</accession>
<dbReference type="Proteomes" id="UP000632454">
    <property type="component" value="Unassembled WGS sequence"/>
</dbReference>
<evidence type="ECO:0000259" key="3">
    <source>
        <dbReference type="SMART" id="SM00822"/>
    </source>
</evidence>
<comment type="similarity">
    <text evidence="1 2">Belongs to the short-chain dehydrogenases/reductases (SDR) family.</text>
</comment>
<dbReference type="PRINTS" id="PR00081">
    <property type="entry name" value="GDHRDH"/>
</dbReference>
<evidence type="ECO:0000313" key="5">
    <source>
        <dbReference type="Proteomes" id="UP000632454"/>
    </source>
</evidence>
<reference evidence="5" key="1">
    <citation type="journal article" date="2019" name="Int. J. Syst. Evol. Microbiol.">
        <title>The Global Catalogue of Microorganisms (GCM) 10K type strain sequencing project: providing services to taxonomists for standard genome sequencing and annotation.</title>
        <authorList>
            <consortium name="The Broad Institute Genomics Platform"/>
            <consortium name="The Broad Institute Genome Sequencing Center for Infectious Disease"/>
            <person name="Wu L."/>
            <person name="Ma J."/>
        </authorList>
    </citation>
    <scope>NUCLEOTIDE SEQUENCE [LARGE SCALE GENOMIC DNA]</scope>
    <source>
        <strain evidence="5">CCM 7855</strain>
    </source>
</reference>
<dbReference type="SMART" id="SM00822">
    <property type="entry name" value="PKS_KR"/>
    <property type="match status" value="1"/>
</dbReference>
<dbReference type="EMBL" id="BMCS01000001">
    <property type="protein sequence ID" value="GGF18490.1"/>
    <property type="molecule type" value="Genomic_DNA"/>
</dbReference>
<dbReference type="InterPro" id="IPR020904">
    <property type="entry name" value="Sc_DH/Rdtase_CS"/>
</dbReference>